<dbReference type="GO" id="GO:0019904">
    <property type="term" value="F:protein domain specific binding"/>
    <property type="evidence" value="ECO:0007669"/>
    <property type="project" value="InterPro"/>
</dbReference>
<accession>A0A4W4E9T2</accession>
<feature type="domain" description="AH" evidence="1">
    <location>
        <begin position="74"/>
        <end position="182"/>
    </location>
</feature>
<dbReference type="GO" id="GO:0051049">
    <property type="term" value="P:regulation of transport"/>
    <property type="evidence" value="ECO:0007669"/>
    <property type="project" value="TreeGrafter"/>
</dbReference>
<dbReference type="InterPro" id="IPR027267">
    <property type="entry name" value="AH/BAR_dom_sf"/>
</dbReference>
<evidence type="ECO:0000313" key="2">
    <source>
        <dbReference type="Ensembl" id="ENSEEEP00000007662.2"/>
    </source>
</evidence>
<sequence>FSSVLDDQDSSVENKFQQKYWKTKQMLIKVCVLYLTCMELLKVIEQYQRRICRNCSPYAARASPSHMPPCGRPAVHTPLCRLYQEVDTFCYRAISHTWLTVNRKEQSRTEYRGALLCMKDVYQELDPDTHNHMEKFRKVSLCALPRRPFDKLKKDVCQKVDLQGASHCNLLSHILTKKHSKVRSEEAETFSVQCTHVCFITKHLSYRTPLGLRSSCQRAGCHGTSKPSVVRKWEVSAVSY</sequence>
<dbReference type="Ensembl" id="ENSEEET00000007768.2">
    <property type="protein sequence ID" value="ENSEEEP00000007662.2"/>
    <property type="gene ID" value="ENSEEEG00000004007.2"/>
</dbReference>
<dbReference type="STRING" id="8005.ENSEEEP00000007662"/>
<dbReference type="SUPFAM" id="SSF103657">
    <property type="entry name" value="BAR/IMD domain-like"/>
    <property type="match status" value="1"/>
</dbReference>
<organism evidence="2 3">
    <name type="scientific">Electrophorus electricus</name>
    <name type="common">Electric eel</name>
    <name type="synonym">Gymnotus electricus</name>
    <dbReference type="NCBI Taxonomy" id="8005"/>
    <lineage>
        <taxon>Eukaryota</taxon>
        <taxon>Metazoa</taxon>
        <taxon>Chordata</taxon>
        <taxon>Craniata</taxon>
        <taxon>Vertebrata</taxon>
        <taxon>Euteleostomi</taxon>
        <taxon>Actinopterygii</taxon>
        <taxon>Neopterygii</taxon>
        <taxon>Teleostei</taxon>
        <taxon>Ostariophysi</taxon>
        <taxon>Gymnotiformes</taxon>
        <taxon>Gymnotoidei</taxon>
        <taxon>Gymnotidae</taxon>
        <taxon>Electrophorus</taxon>
    </lineage>
</organism>
<dbReference type="PROSITE" id="PS50870">
    <property type="entry name" value="AH"/>
    <property type="match status" value="1"/>
</dbReference>
<reference evidence="2" key="3">
    <citation type="submission" date="2020-05" db="EMBL/GenBank/DDBJ databases">
        <title>Electrophorus electricus (electric eel) genome, fEleEle1, primary haplotype.</title>
        <authorList>
            <person name="Myers G."/>
            <person name="Meyer A."/>
            <person name="Fedrigo O."/>
            <person name="Formenti G."/>
            <person name="Rhie A."/>
            <person name="Tracey A."/>
            <person name="Sims Y."/>
            <person name="Jarvis E.D."/>
        </authorList>
    </citation>
    <scope>NUCLEOTIDE SEQUENCE [LARGE SCALE GENOMIC DNA]</scope>
</reference>
<reference evidence="2" key="4">
    <citation type="submission" date="2025-08" db="UniProtKB">
        <authorList>
            <consortium name="Ensembl"/>
        </authorList>
    </citation>
    <scope>IDENTIFICATION</scope>
</reference>
<evidence type="ECO:0000313" key="3">
    <source>
        <dbReference type="Proteomes" id="UP000314983"/>
    </source>
</evidence>
<keyword evidence="3" id="KW-1185">Reference proteome</keyword>
<dbReference type="Proteomes" id="UP000314983">
    <property type="component" value="Chromosome 5"/>
</dbReference>
<dbReference type="GO" id="GO:0005794">
    <property type="term" value="C:Golgi apparatus"/>
    <property type="evidence" value="ECO:0007669"/>
    <property type="project" value="TreeGrafter"/>
</dbReference>
<dbReference type="SMART" id="SM01015">
    <property type="entry name" value="Arfaptin"/>
    <property type="match status" value="1"/>
</dbReference>
<dbReference type="InterPro" id="IPR010504">
    <property type="entry name" value="AH_dom"/>
</dbReference>
<proteinExistence type="predicted"/>
<reference evidence="2" key="5">
    <citation type="submission" date="2025-09" db="UniProtKB">
        <authorList>
            <consortium name="Ensembl"/>
        </authorList>
    </citation>
    <scope>IDENTIFICATION</scope>
</reference>
<dbReference type="Pfam" id="PF06456">
    <property type="entry name" value="Arfaptin"/>
    <property type="match status" value="1"/>
</dbReference>
<dbReference type="PANTHER" id="PTHR10164:SF3">
    <property type="entry name" value="ISLET CELL AUTOANTIGEN 1"/>
    <property type="match status" value="1"/>
</dbReference>
<evidence type="ECO:0000259" key="1">
    <source>
        <dbReference type="PROSITE" id="PS50870"/>
    </source>
</evidence>
<dbReference type="Gene3D" id="1.20.1270.60">
    <property type="entry name" value="Arfaptin homology (AH) domain/BAR domain"/>
    <property type="match status" value="1"/>
</dbReference>
<dbReference type="PANTHER" id="PTHR10164">
    <property type="entry name" value="ISLET CELL AUTOANTIGEN 1"/>
    <property type="match status" value="1"/>
</dbReference>
<protein>
    <recommendedName>
        <fullName evidence="1">AH domain-containing protein</fullName>
    </recommendedName>
</protein>
<dbReference type="InterPro" id="IPR024114">
    <property type="entry name" value="Islet_autoAg_Ica1/Ica1-like"/>
</dbReference>
<gene>
    <name evidence="2" type="primary">ICA1</name>
</gene>
<reference evidence="3" key="2">
    <citation type="journal article" date="2017" name="Sci. Adv.">
        <title>A tail of two voltages: Proteomic comparison of the three electric organs of the electric eel.</title>
        <authorList>
            <person name="Traeger L.L."/>
            <person name="Sabat G."/>
            <person name="Barrett-Wilt G.A."/>
            <person name="Wells G.B."/>
            <person name="Sussman M.R."/>
        </authorList>
    </citation>
    <scope>NUCLEOTIDE SEQUENCE [LARGE SCALE GENOMIC DNA]</scope>
</reference>
<dbReference type="AlphaFoldDB" id="A0A4W4E9T2"/>
<dbReference type="GeneTree" id="ENSGT00390000005530"/>
<name>A0A4W4E9T2_ELEEL</name>
<reference evidence="3" key="1">
    <citation type="journal article" date="2014" name="Science">
        <title>Nonhuman genetics. Genomic basis for the convergent evolution of electric organs.</title>
        <authorList>
            <person name="Gallant J.R."/>
            <person name="Traeger L.L."/>
            <person name="Volkening J.D."/>
            <person name="Moffett H."/>
            <person name="Chen P.H."/>
            <person name="Novina C.D."/>
            <person name="Phillips G.N.Jr."/>
            <person name="Anand R."/>
            <person name="Wells G.B."/>
            <person name="Pinch M."/>
            <person name="Guth R."/>
            <person name="Unguez G.A."/>
            <person name="Albert J.S."/>
            <person name="Zakon H.H."/>
            <person name="Samanta M.P."/>
            <person name="Sussman M.R."/>
        </authorList>
    </citation>
    <scope>NUCLEOTIDE SEQUENCE [LARGE SCALE GENOMIC DNA]</scope>
</reference>